<evidence type="ECO:0000313" key="1">
    <source>
        <dbReference type="EMBL" id="JAD40072.1"/>
    </source>
</evidence>
<reference evidence="1" key="1">
    <citation type="submission" date="2014-09" db="EMBL/GenBank/DDBJ databases">
        <authorList>
            <person name="Magalhaes I.L.F."/>
            <person name="Oliveira U."/>
            <person name="Santos F.R."/>
            <person name="Vidigal T.H.D.A."/>
            <person name="Brescovit A.D."/>
            <person name="Santos A.J."/>
        </authorList>
    </citation>
    <scope>NUCLEOTIDE SEQUENCE</scope>
    <source>
        <tissue evidence="1">Shoot tissue taken approximately 20 cm above the soil surface</tissue>
    </source>
</reference>
<proteinExistence type="predicted"/>
<name>A0A0A8ZZ58_ARUDO</name>
<accession>A0A0A8ZZ58</accession>
<protein>
    <submittedName>
        <fullName evidence="1">Uncharacterized protein</fullName>
    </submittedName>
</protein>
<organism evidence="1">
    <name type="scientific">Arundo donax</name>
    <name type="common">Giant reed</name>
    <name type="synonym">Donax arundinaceus</name>
    <dbReference type="NCBI Taxonomy" id="35708"/>
    <lineage>
        <taxon>Eukaryota</taxon>
        <taxon>Viridiplantae</taxon>
        <taxon>Streptophyta</taxon>
        <taxon>Embryophyta</taxon>
        <taxon>Tracheophyta</taxon>
        <taxon>Spermatophyta</taxon>
        <taxon>Magnoliopsida</taxon>
        <taxon>Liliopsida</taxon>
        <taxon>Poales</taxon>
        <taxon>Poaceae</taxon>
        <taxon>PACMAD clade</taxon>
        <taxon>Arundinoideae</taxon>
        <taxon>Arundineae</taxon>
        <taxon>Arundo</taxon>
    </lineage>
</organism>
<dbReference type="EMBL" id="GBRH01257823">
    <property type="protein sequence ID" value="JAD40072.1"/>
    <property type="molecule type" value="Transcribed_RNA"/>
</dbReference>
<reference evidence="1" key="2">
    <citation type="journal article" date="2015" name="Data Brief">
        <title>Shoot transcriptome of the giant reed, Arundo donax.</title>
        <authorList>
            <person name="Barrero R.A."/>
            <person name="Guerrero F.D."/>
            <person name="Moolhuijzen P."/>
            <person name="Goolsby J.A."/>
            <person name="Tidwell J."/>
            <person name="Bellgard S.E."/>
            <person name="Bellgard M.I."/>
        </authorList>
    </citation>
    <scope>NUCLEOTIDE SEQUENCE</scope>
    <source>
        <tissue evidence="1">Shoot tissue taken approximately 20 cm above the soil surface</tissue>
    </source>
</reference>
<sequence>MVLFCFTIEFTLNASLTIQIQVNNFFCL</sequence>
<dbReference type="AlphaFoldDB" id="A0A0A8ZZ58"/>